<dbReference type="VEuPathDB" id="PlasmoDB:PVP01_0009510"/>
<evidence type="ECO:0000313" key="1">
    <source>
        <dbReference type="EMBL" id="SCA60748.1"/>
    </source>
</evidence>
<organism evidence="1 2">
    <name type="scientific">Plasmodium vivax</name>
    <name type="common">malaria parasite P. vivax</name>
    <dbReference type="NCBI Taxonomy" id="5855"/>
    <lineage>
        <taxon>Eukaryota</taxon>
        <taxon>Sar</taxon>
        <taxon>Alveolata</taxon>
        <taxon>Apicomplexa</taxon>
        <taxon>Aconoidasida</taxon>
        <taxon>Haemosporida</taxon>
        <taxon>Plasmodiidae</taxon>
        <taxon>Plasmodium</taxon>
        <taxon>Plasmodium (Plasmodium)</taxon>
    </lineage>
</organism>
<dbReference type="InterPro" id="IPR008780">
    <property type="entry name" value="Plasmodium_Vir"/>
</dbReference>
<dbReference type="Pfam" id="PF05795">
    <property type="entry name" value="Plasmodium_Vir"/>
    <property type="match status" value="1"/>
</dbReference>
<reference evidence="1 2" key="1">
    <citation type="submission" date="2016-07" db="EMBL/GenBank/DDBJ databases">
        <authorList>
            <consortium name="Pathogen Informatics"/>
        </authorList>
    </citation>
    <scope>NUCLEOTIDE SEQUENCE [LARGE SCALE GENOMIC DNA]</scope>
</reference>
<dbReference type="VEuPathDB" id="PlasmoDB:PVPAM_140082000"/>
<dbReference type="VEuPathDB" id="PlasmoDB:PVX_150260"/>
<sequence>MYSSFEHGQEGCEKHEFYSNLRGAFEQSYKIYGLHKISDKILKALCFIYNRKRNHPADFKEELCWYLYYWLGDKIYPKVQNQTVFSKIINMIYNELYMSSEYFIICDHINTKIDLDRFNKNKVLFDYSKDNKKIEIDTVYGNTTCDKDYKEYITEYINMYKKAYSDCYITEENKFDCDTFSKLFSKDQYTELISHRCTESQNQRVALQVQEPTSQVPPQTVHLLLPASRDSNKISTPEALTGSHRNPGSQVPYALKEEAFLSMKDTTESGSSKTIAGSVVPVLGVLSFSLLLYKVTPVGGYINRLLGRNKNMYNHIEYMDSFNPYSDGMVPGDRRMNISYHRL</sequence>
<gene>
    <name evidence="1" type="ORF">PVC01_000109900</name>
</gene>
<protein>
    <submittedName>
        <fullName evidence="1">VIR protein</fullName>
    </submittedName>
</protein>
<evidence type="ECO:0000313" key="2">
    <source>
        <dbReference type="Proteomes" id="UP000305196"/>
    </source>
</evidence>
<dbReference type="VEuPathDB" id="PlasmoDB:PVW1_100006400"/>
<dbReference type="EMBL" id="FLYI01000481">
    <property type="protein sequence ID" value="SCA60748.1"/>
    <property type="molecule type" value="Genomic_DNA"/>
</dbReference>
<name>A0A1G4EED7_PLAVI</name>
<dbReference type="AlphaFoldDB" id="A0A1G4EED7"/>
<dbReference type="Proteomes" id="UP000305196">
    <property type="component" value="Unassembled WGS sequence"/>
</dbReference>
<proteinExistence type="predicted"/>
<accession>A0A1G4EED7</accession>